<dbReference type="PATRIC" id="fig|1434121.4.peg.2587"/>
<dbReference type="HOGENOM" id="CLU_1084226_0_0_2"/>
<dbReference type="Proteomes" id="UP000056925">
    <property type="component" value="Chromosome"/>
</dbReference>
<dbReference type="AlphaFoldDB" id="A0A0E3L1K8"/>
<dbReference type="Pfam" id="PF01066">
    <property type="entry name" value="CDP-OH_P_transf"/>
    <property type="match status" value="1"/>
</dbReference>
<evidence type="ECO:0000313" key="3">
    <source>
        <dbReference type="Proteomes" id="UP000056925"/>
    </source>
</evidence>
<feature type="transmembrane region" description="Helical" evidence="1">
    <location>
        <begin position="200"/>
        <end position="220"/>
    </location>
</feature>
<name>A0A0E3L1K8_METTE</name>
<dbReference type="InterPro" id="IPR000462">
    <property type="entry name" value="CDP-OH_P_trans"/>
</dbReference>
<keyword evidence="1" id="KW-0812">Transmembrane</keyword>
<dbReference type="Gene3D" id="1.20.120.1760">
    <property type="match status" value="1"/>
</dbReference>
<dbReference type="GeneID" id="41603498"/>
<evidence type="ECO:0000256" key="1">
    <source>
        <dbReference type="SAM" id="Phobius"/>
    </source>
</evidence>
<reference evidence="2 3" key="1">
    <citation type="submission" date="2014-07" db="EMBL/GenBank/DDBJ databases">
        <title>Methanogenic archaea and the global carbon cycle.</title>
        <authorList>
            <person name="Henriksen J.R."/>
            <person name="Luke J."/>
            <person name="Reinhart S."/>
            <person name="Benedict M.N."/>
            <person name="Youngblut N.D."/>
            <person name="Metcalf M.E."/>
            <person name="Whitaker R.J."/>
            <person name="Metcalf W.W."/>
        </authorList>
    </citation>
    <scope>NUCLEOTIDE SEQUENCE [LARGE SCALE GENOMIC DNA]</scope>
    <source>
        <strain evidence="2 3">CHTI-55</strain>
    </source>
</reference>
<gene>
    <name evidence="2" type="ORF">MSTHC_2128</name>
</gene>
<accession>A0A0E3L1K8</accession>
<proteinExistence type="predicted"/>
<evidence type="ECO:0000313" key="2">
    <source>
        <dbReference type="EMBL" id="AKB16446.1"/>
    </source>
</evidence>
<dbReference type="RefSeq" id="WP_148704547.1">
    <property type="nucleotide sequence ID" value="NZ_CP009502.1"/>
</dbReference>
<organism evidence="2 3">
    <name type="scientific">Methanosarcina thermophila CHTI-55</name>
    <dbReference type="NCBI Taxonomy" id="1434121"/>
    <lineage>
        <taxon>Archaea</taxon>
        <taxon>Methanobacteriati</taxon>
        <taxon>Methanobacteriota</taxon>
        <taxon>Stenosarchaea group</taxon>
        <taxon>Methanomicrobia</taxon>
        <taxon>Methanosarcinales</taxon>
        <taxon>Methanosarcinaceae</taxon>
        <taxon>Methanosarcina</taxon>
    </lineage>
</organism>
<feature type="transmembrane region" description="Helical" evidence="1">
    <location>
        <begin position="226"/>
        <end position="248"/>
    </location>
</feature>
<evidence type="ECO:0008006" key="4">
    <source>
        <dbReference type="Google" id="ProtNLM"/>
    </source>
</evidence>
<dbReference type="GO" id="GO:0016780">
    <property type="term" value="F:phosphotransferase activity, for other substituted phosphate groups"/>
    <property type="evidence" value="ECO:0007669"/>
    <property type="project" value="InterPro"/>
</dbReference>
<dbReference type="EMBL" id="CP009502">
    <property type="protein sequence ID" value="AKB16446.1"/>
    <property type="molecule type" value="Genomic_DNA"/>
</dbReference>
<sequence>MTLFTNSSKYASFKKKSTKDIDTWTEKILCDELAAYLSYIMITKYKSNNLPYLVTCTSFGLRIVAALFFIYGMNFQGAITFYLSMISDSMDGICSRAIFGKDPELRGTLDVMFDVIGLAALLCAIGFANPELRLLLLIYAVFLYIYEFGAATRYRLYSKLNLDVDLTFDQNLHQQSGDVKKSFMQEVYLKVRNTFSSRGFLFYPTVVDAEFVLLVIAPIFGFSTSIIFIAILFCAIDALLANFSSLFISMNYSENR</sequence>
<feature type="transmembrane region" description="Helical" evidence="1">
    <location>
        <begin position="111"/>
        <end position="128"/>
    </location>
</feature>
<feature type="transmembrane region" description="Helical" evidence="1">
    <location>
        <begin position="50"/>
        <end position="73"/>
    </location>
</feature>
<keyword evidence="1" id="KW-0472">Membrane</keyword>
<dbReference type="GO" id="GO:0008654">
    <property type="term" value="P:phospholipid biosynthetic process"/>
    <property type="evidence" value="ECO:0007669"/>
    <property type="project" value="InterPro"/>
</dbReference>
<dbReference type="KEGG" id="mthe:MSTHC_2128"/>
<keyword evidence="1" id="KW-1133">Transmembrane helix</keyword>
<dbReference type="InterPro" id="IPR043130">
    <property type="entry name" value="CDP-OH_PTrfase_TM_dom"/>
</dbReference>
<dbReference type="GO" id="GO:0016020">
    <property type="term" value="C:membrane"/>
    <property type="evidence" value="ECO:0007669"/>
    <property type="project" value="InterPro"/>
</dbReference>
<protein>
    <recommendedName>
        <fullName evidence="4">CDP-alcohol phosphatidyltransferase</fullName>
    </recommendedName>
</protein>